<dbReference type="InterPro" id="IPR046112">
    <property type="entry name" value="DUF6049"/>
</dbReference>
<dbReference type="Pfam" id="PF19516">
    <property type="entry name" value="DUF6049"/>
    <property type="match status" value="1"/>
</dbReference>
<evidence type="ECO:0000256" key="1">
    <source>
        <dbReference type="SAM" id="MobiDB-lite"/>
    </source>
</evidence>
<dbReference type="EMBL" id="JAEDAJ010000003">
    <property type="protein sequence ID" value="MBK0331360.1"/>
    <property type="molecule type" value="Genomic_DNA"/>
</dbReference>
<evidence type="ECO:0000313" key="3">
    <source>
        <dbReference type="EMBL" id="MBK0331360.1"/>
    </source>
</evidence>
<feature type="compositionally biased region" description="Gly residues" evidence="1">
    <location>
        <begin position="275"/>
        <end position="284"/>
    </location>
</feature>
<name>A0ABS1BBJ1_9MICO</name>
<evidence type="ECO:0000256" key="2">
    <source>
        <dbReference type="SAM" id="Phobius"/>
    </source>
</evidence>
<feature type="region of interest" description="Disordered" evidence="1">
    <location>
        <begin position="132"/>
        <end position="157"/>
    </location>
</feature>
<feature type="region of interest" description="Disordered" evidence="1">
    <location>
        <begin position="264"/>
        <end position="318"/>
    </location>
</feature>
<feature type="region of interest" description="Disordered" evidence="1">
    <location>
        <begin position="51"/>
        <end position="78"/>
    </location>
</feature>
<protein>
    <recommendedName>
        <fullName evidence="5">Glycoprotein</fullName>
    </recommendedName>
</protein>
<comment type="caution">
    <text evidence="3">The sequence shown here is derived from an EMBL/GenBank/DDBJ whole genome shotgun (WGS) entry which is preliminary data.</text>
</comment>
<dbReference type="Proteomes" id="UP000612352">
    <property type="component" value="Unassembled WGS sequence"/>
</dbReference>
<proteinExistence type="predicted"/>
<evidence type="ECO:0008006" key="5">
    <source>
        <dbReference type="Google" id="ProtNLM"/>
    </source>
</evidence>
<organism evidence="3 4">
    <name type="scientific">Brachybacterium halotolerans</name>
    <dbReference type="NCBI Taxonomy" id="2795215"/>
    <lineage>
        <taxon>Bacteria</taxon>
        <taxon>Bacillati</taxon>
        <taxon>Actinomycetota</taxon>
        <taxon>Actinomycetes</taxon>
        <taxon>Micrococcales</taxon>
        <taxon>Dermabacteraceae</taxon>
        <taxon>Brachybacterium</taxon>
    </lineage>
</organism>
<gene>
    <name evidence="3" type="ORF">I8D64_08090</name>
</gene>
<feature type="region of interest" description="Disordered" evidence="1">
    <location>
        <begin position="767"/>
        <end position="793"/>
    </location>
</feature>
<feature type="compositionally biased region" description="Low complexity" evidence="1">
    <location>
        <begin position="264"/>
        <end position="274"/>
    </location>
</feature>
<sequence>MSEPSPSVHPRAPLPGPRTLASAAPRLLLVALLALAPALLMPTGPAIAQVTASQAPSAPSTPSAPRPAEPEASGGVSLDLLDGGAVTLKPGGKLTLKVRLTNRGTTTIEDPALELRVRTDRVTDRRTLAQWQQQDGPDTYGVPATTEKGPSTLDAGDSTELTLSVDADDLGLSTASYLWGARRLSVTATDADGPLASLRSFTVWRPDDADAKIAGSVLLPLSASDPGAAVTDPDAYEASAENGRLKDLEGLAARDDVDWMLDPALLDPPALSDAGSGGSSGSGSSGSDSSADADDGDDTGDDGDSAQTPPARFTTPDATKHLADTLTSGAKDRDVIGLPYAQSDTIALEQAGTTDLSDALAARSEKVWEDAHIDPLGEAVTIPGEEASGETLSQAVTSGADLLVVPSSSLRADPVGTVTPSSVGTFTAGDRTVPVLAPDPTLSEEVSQLRTGEDVQQVRQRILAETAVIASEQSSAQRQVLIAPQLGEDMDEGAVASTLDALDDAPWMTKGHVSDLLDAADGGDMVTDTGATGDGLYALGELDADDVHPSGPGEDGTWAHLPRARSRDEVDTGTLQSLQRSLRSMSTVAAVAEDDAPFSATRSLILTTTSTTLAKDHDEASRRARTAQKDVAAMREAIHVVPASGYNLVSDSAGVPITVTNDLDSPITVKVDVSTDRPIVRVGDPTTVEVPARQKKEVTVPIDAIANGTVTLTSTVRSEDGEELAAPVSVPLSVNPAWENWTTMVLVGAMGVLVVVGVLRARRTGSRRRAAAAELTDHGEGEAAGDAADEERR</sequence>
<keyword evidence="2" id="KW-0812">Transmembrane</keyword>
<feature type="compositionally biased region" description="Acidic residues" evidence="1">
    <location>
        <begin position="291"/>
        <end position="304"/>
    </location>
</feature>
<keyword evidence="2" id="KW-0472">Membrane</keyword>
<feature type="compositionally biased region" description="Low complexity" evidence="1">
    <location>
        <begin position="51"/>
        <end position="61"/>
    </location>
</feature>
<reference evidence="3 4" key="1">
    <citation type="submission" date="2020-12" db="EMBL/GenBank/DDBJ databases">
        <title>Brachybacterium sp. MASK1Z-5, whole genome shotgun sequence.</title>
        <authorList>
            <person name="Tuo L."/>
        </authorList>
    </citation>
    <scope>NUCLEOTIDE SEQUENCE [LARGE SCALE GENOMIC DNA]</scope>
    <source>
        <strain evidence="3 4">MASK1Z-5</strain>
    </source>
</reference>
<keyword evidence="2" id="KW-1133">Transmembrane helix</keyword>
<evidence type="ECO:0000313" key="4">
    <source>
        <dbReference type="Proteomes" id="UP000612352"/>
    </source>
</evidence>
<feature type="transmembrane region" description="Helical" evidence="2">
    <location>
        <begin position="741"/>
        <end position="759"/>
    </location>
</feature>
<accession>A0ABS1BBJ1</accession>
<keyword evidence="4" id="KW-1185">Reference proteome</keyword>
<dbReference type="RefSeq" id="WP_200501977.1">
    <property type="nucleotide sequence ID" value="NZ_JAEDAJ010000003.1"/>
</dbReference>